<reference evidence="4" key="1">
    <citation type="submission" date="2016-06" db="UniProtKB">
        <authorList>
            <consortium name="WormBaseParasite"/>
        </authorList>
    </citation>
    <scope>IDENTIFICATION</scope>
</reference>
<name>A0A183I953_9BILA</name>
<dbReference type="Proteomes" id="UP000270296">
    <property type="component" value="Unassembled WGS sequence"/>
</dbReference>
<feature type="region of interest" description="Disordered" evidence="1">
    <location>
        <begin position="1"/>
        <end position="47"/>
    </location>
</feature>
<evidence type="ECO:0000313" key="3">
    <source>
        <dbReference type="Proteomes" id="UP000270296"/>
    </source>
</evidence>
<gene>
    <name evidence="2" type="ORF">SBAD_LOCUS147</name>
</gene>
<evidence type="ECO:0000256" key="1">
    <source>
        <dbReference type="SAM" id="MobiDB-lite"/>
    </source>
</evidence>
<evidence type="ECO:0000313" key="4">
    <source>
        <dbReference type="WBParaSite" id="SBAD_0000015901-mRNA-1"/>
    </source>
</evidence>
<sequence>MGKKRYGDSSSESDDEAEKVRRSRRYYEDPDLPPVRDVASPSSPTENFRFLFSRPDSPLPERPLVDYSTWVYV</sequence>
<keyword evidence="3" id="KW-1185">Reference proteome</keyword>
<reference evidence="2 3" key="2">
    <citation type="submission" date="2018-11" db="EMBL/GenBank/DDBJ databases">
        <authorList>
            <consortium name="Pathogen Informatics"/>
        </authorList>
    </citation>
    <scope>NUCLEOTIDE SEQUENCE [LARGE SCALE GENOMIC DNA]</scope>
</reference>
<protein>
    <submittedName>
        <fullName evidence="2 4">Uncharacterized protein</fullName>
    </submittedName>
</protein>
<dbReference type="AlphaFoldDB" id="A0A183I953"/>
<dbReference type="EMBL" id="UZAM01000238">
    <property type="protein sequence ID" value="VDO80093.1"/>
    <property type="molecule type" value="Genomic_DNA"/>
</dbReference>
<organism evidence="4">
    <name type="scientific">Soboliphyme baturini</name>
    <dbReference type="NCBI Taxonomy" id="241478"/>
    <lineage>
        <taxon>Eukaryota</taxon>
        <taxon>Metazoa</taxon>
        <taxon>Ecdysozoa</taxon>
        <taxon>Nematoda</taxon>
        <taxon>Enoplea</taxon>
        <taxon>Dorylaimia</taxon>
        <taxon>Dioctophymatida</taxon>
        <taxon>Dioctophymatoidea</taxon>
        <taxon>Soboliphymatidae</taxon>
        <taxon>Soboliphyme</taxon>
    </lineage>
</organism>
<accession>A0A183I953</accession>
<evidence type="ECO:0000313" key="2">
    <source>
        <dbReference type="EMBL" id="VDO80093.1"/>
    </source>
</evidence>
<dbReference type="WBParaSite" id="SBAD_0000015901-mRNA-1">
    <property type="protein sequence ID" value="SBAD_0000015901-mRNA-1"/>
    <property type="gene ID" value="SBAD_0000015901"/>
</dbReference>
<proteinExistence type="predicted"/>